<sequence length="73" mass="8738">MKRPPQMTFKYLLVQSGIVAILVTLIQVFWMEENPELLKALIFFVIFYAVYLLILCLMYKINPFKKNFKSPYK</sequence>
<evidence type="ECO:0000313" key="3">
    <source>
        <dbReference type="Proteomes" id="UP000727490"/>
    </source>
</evidence>
<reference evidence="2 3" key="1">
    <citation type="journal article" date="2020" name="Syst. Appl. Microbiol.">
        <title>Arthrospiribacter ruber gen. nov., sp. nov., a novel bacterium isolated from Arthrospira cultures.</title>
        <authorList>
            <person name="Waleron M."/>
            <person name="Misztak A."/>
            <person name="Waleron M.M."/>
            <person name="Furmaniak M."/>
            <person name="Mrozik A."/>
            <person name="Waleron K."/>
        </authorList>
    </citation>
    <scope>NUCLEOTIDE SEQUENCE [LARGE SCALE GENOMIC DNA]</scope>
    <source>
        <strain evidence="2 3">DPMB0001</strain>
    </source>
</reference>
<gene>
    <name evidence="2" type="ORF">EGN73_13390</name>
</gene>
<proteinExistence type="predicted"/>
<comment type="caution">
    <text evidence="2">The sequence shown here is derived from an EMBL/GenBank/DDBJ whole genome shotgun (WGS) entry which is preliminary data.</text>
</comment>
<dbReference type="Proteomes" id="UP000727490">
    <property type="component" value="Unassembled WGS sequence"/>
</dbReference>
<keyword evidence="1" id="KW-1133">Transmembrane helix</keyword>
<name>A0A951J0Q3_9BACT</name>
<accession>A0A951J0Q3</accession>
<keyword evidence="1" id="KW-0472">Membrane</keyword>
<feature type="transmembrane region" description="Helical" evidence="1">
    <location>
        <begin position="12"/>
        <end position="31"/>
    </location>
</feature>
<protein>
    <submittedName>
        <fullName evidence="2">Uncharacterized protein</fullName>
    </submittedName>
</protein>
<organism evidence="2 3">
    <name type="scientific">Arthrospiribacter ruber</name>
    <dbReference type="NCBI Taxonomy" id="2487934"/>
    <lineage>
        <taxon>Bacteria</taxon>
        <taxon>Pseudomonadati</taxon>
        <taxon>Bacteroidota</taxon>
        <taxon>Cytophagia</taxon>
        <taxon>Cytophagales</taxon>
        <taxon>Cyclobacteriaceae</taxon>
        <taxon>Arthrospiribacter</taxon>
    </lineage>
</organism>
<keyword evidence="1" id="KW-0812">Transmembrane</keyword>
<keyword evidence="3" id="KW-1185">Reference proteome</keyword>
<evidence type="ECO:0000313" key="2">
    <source>
        <dbReference type="EMBL" id="MBW3468798.1"/>
    </source>
</evidence>
<dbReference type="AlphaFoldDB" id="A0A951J0Q3"/>
<evidence type="ECO:0000256" key="1">
    <source>
        <dbReference type="SAM" id="Phobius"/>
    </source>
</evidence>
<feature type="transmembrane region" description="Helical" evidence="1">
    <location>
        <begin position="37"/>
        <end position="59"/>
    </location>
</feature>
<dbReference type="EMBL" id="RPHB01000006">
    <property type="protein sequence ID" value="MBW3468798.1"/>
    <property type="molecule type" value="Genomic_DNA"/>
</dbReference>